<keyword evidence="1" id="KW-1133">Transmembrane helix</keyword>
<gene>
    <name evidence="2" type="ORF">ODALV1_LOCUS6804</name>
</gene>
<feature type="transmembrane region" description="Helical" evidence="1">
    <location>
        <begin position="70"/>
        <end position="88"/>
    </location>
</feature>
<evidence type="ECO:0000256" key="1">
    <source>
        <dbReference type="SAM" id="Phobius"/>
    </source>
</evidence>
<keyword evidence="1" id="KW-0472">Membrane</keyword>
<keyword evidence="1" id="KW-0812">Transmembrane</keyword>
<organism evidence="2 3">
    <name type="scientific">Orchesella dallaii</name>
    <dbReference type="NCBI Taxonomy" id="48710"/>
    <lineage>
        <taxon>Eukaryota</taxon>
        <taxon>Metazoa</taxon>
        <taxon>Ecdysozoa</taxon>
        <taxon>Arthropoda</taxon>
        <taxon>Hexapoda</taxon>
        <taxon>Collembola</taxon>
        <taxon>Entomobryomorpha</taxon>
        <taxon>Entomobryoidea</taxon>
        <taxon>Orchesellidae</taxon>
        <taxon>Orchesellinae</taxon>
        <taxon>Orchesella</taxon>
    </lineage>
</organism>
<evidence type="ECO:0008006" key="4">
    <source>
        <dbReference type="Google" id="ProtNLM"/>
    </source>
</evidence>
<evidence type="ECO:0000313" key="3">
    <source>
        <dbReference type="Proteomes" id="UP001642540"/>
    </source>
</evidence>
<keyword evidence="3" id="KW-1185">Reference proteome</keyword>
<dbReference type="Proteomes" id="UP001642540">
    <property type="component" value="Unassembled WGS sequence"/>
</dbReference>
<comment type="caution">
    <text evidence="2">The sequence shown here is derived from an EMBL/GenBank/DDBJ whole genome shotgun (WGS) entry which is preliminary data.</text>
</comment>
<sequence length="388" mass="45023">MLLHENFIKFASFHLKFQKFYSFSPYALENDYVIVHNHKKFWWAVKLSIFALFVLQLWIQIFQNPESEPLATTAISVLFAGIWSYLLFQDTLTLQRTEEISRGFNYFVEFEHRNLTSWATSNGMTNWDKKLFTTMLFVTVTCGPMSVPLYALLRWFDPCNSATFGWTLLPECFNEDENVDWTNKSRLILGSTTIFTCWVLLDVFGRVMFQVGIIAIGEGFAMMQYLRVIKNGMANGVCFQKVLGYRQLQFLNVVYNLIEQNAVLAWYIPFTFVVIIGSYVLIAENDKLSMPHLLFFIYMVPKAIFAFSLVFSWYAGVHVESVAFQEFIKEKIVRNGRGVSVDRRLLRKYAASFSVLKVKLGAVNFVEVMTPVLMFQFCIDQTISLLLM</sequence>
<feature type="transmembrane region" description="Helical" evidence="1">
    <location>
        <begin position="41"/>
        <end position="58"/>
    </location>
</feature>
<feature type="transmembrane region" description="Helical" evidence="1">
    <location>
        <begin position="131"/>
        <end position="153"/>
    </location>
</feature>
<reference evidence="2 3" key="1">
    <citation type="submission" date="2024-08" db="EMBL/GenBank/DDBJ databases">
        <authorList>
            <person name="Cucini C."/>
            <person name="Frati F."/>
        </authorList>
    </citation>
    <scope>NUCLEOTIDE SEQUENCE [LARGE SCALE GENOMIC DNA]</scope>
</reference>
<feature type="transmembrane region" description="Helical" evidence="1">
    <location>
        <begin position="294"/>
        <end position="315"/>
    </location>
</feature>
<accession>A0ABP1Q3A0</accession>
<evidence type="ECO:0000313" key="2">
    <source>
        <dbReference type="EMBL" id="CAL8087639.1"/>
    </source>
</evidence>
<name>A0ABP1Q3A0_9HEXA</name>
<proteinExistence type="predicted"/>
<feature type="transmembrane region" description="Helical" evidence="1">
    <location>
        <begin position="264"/>
        <end position="282"/>
    </location>
</feature>
<protein>
    <recommendedName>
        <fullName evidence="4">Odorant receptor</fullName>
    </recommendedName>
</protein>
<dbReference type="EMBL" id="CAXLJM020000021">
    <property type="protein sequence ID" value="CAL8087639.1"/>
    <property type="molecule type" value="Genomic_DNA"/>
</dbReference>